<proteinExistence type="predicted"/>
<dbReference type="Pfam" id="PF14159">
    <property type="entry name" value="CAAD"/>
    <property type="match status" value="1"/>
</dbReference>
<dbReference type="EMBL" id="JAKOGI010000091">
    <property type="protein sequence ID" value="KAJ8444744.1"/>
    <property type="molecule type" value="Genomic_DNA"/>
</dbReference>
<comment type="subcellular location">
    <subcellularLocation>
        <location evidence="1">Membrane</location>
        <topology evidence="1">Multi-pass membrane protein</topology>
    </subcellularLocation>
</comment>
<evidence type="ECO:0000256" key="1">
    <source>
        <dbReference type="ARBA" id="ARBA00004141"/>
    </source>
</evidence>
<gene>
    <name evidence="4" type="ORF">Cgig2_030418</name>
</gene>
<name>A0A9Q1KKZ6_9CARY</name>
<evidence type="ECO:0000313" key="5">
    <source>
        <dbReference type="Proteomes" id="UP001153076"/>
    </source>
</evidence>
<comment type="caution">
    <text evidence="4">The sequence shown here is derived from an EMBL/GenBank/DDBJ whole genome shotgun (WGS) entry which is preliminary data.</text>
</comment>
<sequence>MAMACAGASSSMAAATTGLLPRVRTSQSSRCLALPHLPPRPLAPSLRIDCKSFSGVFLLSILSNTLLTFLGDAASFDLISPTPLPNLLSNARRLSSFQVKASSTEETSTEDLLGDLKEKWDKLENKSTVLLYGGGAIVAVWLSSVVVSAINSVPLVSDVI</sequence>
<keyword evidence="2" id="KW-0812">Transmembrane</keyword>
<protein>
    <recommendedName>
        <fullName evidence="3">Cyanobacterial aminoacyl-tRNA synthetase CAAD domain-containing protein</fullName>
    </recommendedName>
</protein>
<accession>A0A9Q1KKZ6</accession>
<dbReference type="OrthoDB" id="2014299at2759"/>
<dbReference type="AlphaFoldDB" id="A0A9Q1KKZ6"/>
<feature type="domain" description="Cyanobacterial aminoacyl-tRNA synthetase CAAD" evidence="3">
    <location>
        <begin position="116"/>
        <end position="159"/>
    </location>
</feature>
<keyword evidence="5" id="KW-1185">Reference proteome</keyword>
<dbReference type="Proteomes" id="UP001153076">
    <property type="component" value="Unassembled WGS sequence"/>
</dbReference>
<organism evidence="4 5">
    <name type="scientific">Carnegiea gigantea</name>
    <dbReference type="NCBI Taxonomy" id="171969"/>
    <lineage>
        <taxon>Eukaryota</taxon>
        <taxon>Viridiplantae</taxon>
        <taxon>Streptophyta</taxon>
        <taxon>Embryophyta</taxon>
        <taxon>Tracheophyta</taxon>
        <taxon>Spermatophyta</taxon>
        <taxon>Magnoliopsida</taxon>
        <taxon>eudicotyledons</taxon>
        <taxon>Gunneridae</taxon>
        <taxon>Pentapetalae</taxon>
        <taxon>Caryophyllales</taxon>
        <taxon>Cactineae</taxon>
        <taxon>Cactaceae</taxon>
        <taxon>Cactoideae</taxon>
        <taxon>Echinocereeae</taxon>
        <taxon>Carnegiea</taxon>
    </lineage>
</organism>
<reference evidence="4" key="1">
    <citation type="submission" date="2022-04" db="EMBL/GenBank/DDBJ databases">
        <title>Carnegiea gigantea Genome sequencing and assembly v2.</title>
        <authorList>
            <person name="Copetti D."/>
            <person name="Sanderson M.J."/>
            <person name="Burquez A."/>
            <person name="Wojciechowski M.F."/>
        </authorList>
    </citation>
    <scope>NUCLEOTIDE SEQUENCE</scope>
    <source>
        <strain evidence="4">SGP5-SGP5p</strain>
        <tissue evidence="4">Aerial part</tissue>
    </source>
</reference>
<dbReference type="InterPro" id="IPR033344">
    <property type="entry name" value="CURT1"/>
</dbReference>
<dbReference type="PANTHER" id="PTHR33222">
    <property type="match status" value="1"/>
</dbReference>
<keyword evidence="2" id="KW-0472">Membrane</keyword>
<evidence type="ECO:0000256" key="2">
    <source>
        <dbReference type="SAM" id="Phobius"/>
    </source>
</evidence>
<dbReference type="InterPro" id="IPR025564">
    <property type="entry name" value="CAAD_dom"/>
</dbReference>
<evidence type="ECO:0000313" key="4">
    <source>
        <dbReference type="EMBL" id="KAJ8444744.1"/>
    </source>
</evidence>
<feature type="transmembrane region" description="Helical" evidence="2">
    <location>
        <begin position="129"/>
        <end position="150"/>
    </location>
</feature>
<dbReference type="PANTHER" id="PTHR33222:SF4">
    <property type="entry name" value="PROTEIN CURVATURE THYLAKOID 1A, CHLOROPLASTIC"/>
    <property type="match status" value="1"/>
</dbReference>
<dbReference type="GO" id="GO:0009535">
    <property type="term" value="C:chloroplast thylakoid membrane"/>
    <property type="evidence" value="ECO:0007669"/>
    <property type="project" value="TreeGrafter"/>
</dbReference>
<keyword evidence="2" id="KW-1133">Transmembrane helix</keyword>
<evidence type="ECO:0000259" key="3">
    <source>
        <dbReference type="Pfam" id="PF14159"/>
    </source>
</evidence>